<accession>A0AAN6UQZ4</accession>
<dbReference type="AlphaFoldDB" id="A0AAN6UQZ4"/>
<evidence type="ECO:0000256" key="1">
    <source>
        <dbReference type="SAM" id="MobiDB-lite"/>
    </source>
</evidence>
<name>A0AAN6UQZ4_9PEZI</name>
<dbReference type="Proteomes" id="UP001304895">
    <property type="component" value="Unassembled WGS sequence"/>
</dbReference>
<comment type="caution">
    <text evidence="2">The sequence shown here is derived from an EMBL/GenBank/DDBJ whole genome shotgun (WGS) entry which is preliminary data.</text>
</comment>
<feature type="compositionally biased region" description="Basic and acidic residues" evidence="1">
    <location>
        <begin position="247"/>
        <end position="301"/>
    </location>
</feature>
<keyword evidence="3" id="KW-1185">Reference proteome</keyword>
<proteinExistence type="predicted"/>
<reference evidence="2" key="1">
    <citation type="journal article" date="2023" name="Mol. Phylogenet. Evol.">
        <title>Genome-scale phylogeny and comparative genomics of the fungal order Sordariales.</title>
        <authorList>
            <person name="Hensen N."/>
            <person name="Bonometti L."/>
            <person name="Westerberg I."/>
            <person name="Brannstrom I.O."/>
            <person name="Guillou S."/>
            <person name="Cros-Aarteil S."/>
            <person name="Calhoun S."/>
            <person name="Haridas S."/>
            <person name="Kuo A."/>
            <person name="Mondo S."/>
            <person name="Pangilinan J."/>
            <person name="Riley R."/>
            <person name="LaButti K."/>
            <person name="Andreopoulos B."/>
            <person name="Lipzen A."/>
            <person name="Chen C."/>
            <person name="Yan M."/>
            <person name="Daum C."/>
            <person name="Ng V."/>
            <person name="Clum A."/>
            <person name="Steindorff A."/>
            <person name="Ohm R.A."/>
            <person name="Martin F."/>
            <person name="Silar P."/>
            <person name="Natvig D.O."/>
            <person name="Lalanne C."/>
            <person name="Gautier V."/>
            <person name="Ament-Velasquez S.L."/>
            <person name="Kruys A."/>
            <person name="Hutchinson M.I."/>
            <person name="Powell A.J."/>
            <person name="Barry K."/>
            <person name="Miller A.N."/>
            <person name="Grigoriev I.V."/>
            <person name="Debuchy R."/>
            <person name="Gladieux P."/>
            <person name="Hiltunen Thoren M."/>
            <person name="Johannesson H."/>
        </authorList>
    </citation>
    <scope>NUCLEOTIDE SEQUENCE</scope>
    <source>
        <strain evidence="2">CBS 123565</strain>
    </source>
</reference>
<protein>
    <submittedName>
        <fullName evidence="2">Uncharacterized protein</fullName>
    </submittedName>
</protein>
<feature type="compositionally biased region" description="Polar residues" evidence="1">
    <location>
        <begin position="8"/>
        <end position="18"/>
    </location>
</feature>
<evidence type="ECO:0000313" key="3">
    <source>
        <dbReference type="Proteomes" id="UP001304895"/>
    </source>
</evidence>
<gene>
    <name evidence="2" type="ORF">BT67DRAFT_433030</name>
</gene>
<feature type="region of interest" description="Disordered" evidence="1">
    <location>
        <begin position="1"/>
        <end position="26"/>
    </location>
</feature>
<feature type="compositionally biased region" description="Basic residues" evidence="1">
    <location>
        <begin position="133"/>
        <end position="150"/>
    </location>
</feature>
<evidence type="ECO:0000313" key="2">
    <source>
        <dbReference type="EMBL" id="KAK4136291.1"/>
    </source>
</evidence>
<organism evidence="2 3">
    <name type="scientific">Trichocladium antarcticum</name>
    <dbReference type="NCBI Taxonomy" id="1450529"/>
    <lineage>
        <taxon>Eukaryota</taxon>
        <taxon>Fungi</taxon>
        <taxon>Dikarya</taxon>
        <taxon>Ascomycota</taxon>
        <taxon>Pezizomycotina</taxon>
        <taxon>Sordariomycetes</taxon>
        <taxon>Sordariomycetidae</taxon>
        <taxon>Sordariales</taxon>
        <taxon>Chaetomiaceae</taxon>
        <taxon>Trichocladium</taxon>
    </lineage>
</organism>
<feature type="region of interest" description="Disordered" evidence="1">
    <location>
        <begin position="246"/>
        <end position="301"/>
    </location>
</feature>
<feature type="region of interest" description="Disordered" evidence="1">
    <location>
        <begin position="85"/>
        <end position="159"/>
    </location>
</feature>
<sequence>MSPPVQRKANNLHYNTYAQRPGASQKAEYQIPQFKRLASILTKGENTLPAGPATNEQQENSAAAAAAAAAAATAAAALAALPDLEPDPIHKTNIGMPPPPPRVTRGDNTSPAGLATTKQQEGSPAATAAARKTTAKRRAPSATSKRKKKKKEDADELSLQYAKQGHTTKCKIVAAREPPQQGPGLVQAVLSQAFKNTKERSSNALERTTVANKQLVSIGTSLLNVLREGVAALDENNKLLRQISGELRAEPARAEPARAEPARAEPTRAEPARAEPARAEPARAEPERAEPERAEPEPTKG</sequence>
<feature type="compositionally biased region" description="Low complexity" evidence="1">
    <location>
        <begin position="123"/>
        <end position="132"/>
    </location>
</feature>
<dbReference type="EMBL" id="MU853404">
    <property type="protein sequence ID" value="KAK4136291.1"/>
    <property type="molecule type" value="Genomic_DNA"/>
</dbReference>
<feature type="compositionally biased region" description="Polar residues" evidence="1">
    <location>
        <begin position="106"/>
        <end position="122"/>
    </location>
</feature>
<reference evidence="2" key="2">
    <citation type="submission" date="2023-05" db="EMBL/GenBank/DDBJ databases">
        <authorList>
            <consortium name="Lawrence Berkeley National Laboratory"/>
            <person name="Steindorff A."/>
            <person name="Hensen N."/>
            <person name="Bonometti L."/>
            <person name="Westerberg I."/>
            <person name="Brannstrom I.O."/>
            <person name="Guillou S."/>
            <person name="Cros-Aarteil S."/>
            <person name="Calhoun S."/>
            <person name="Haridas S."/>
            <person name="Kuo A."/>
            <person name="Mondo S."/>
            <person name="Pangilinan J."/>
            <person name="Riley R."/>
            <person name="Labutti K."/>
            <person name="Andreopoulos B."/>
            <person name="Lipzen A."/>
            <person name="Chen C."/>
            <person name="Yanf M."/>
            <person name="Daum C."/>
            <person name="Ng V."/>
            <person name="Clum A."/>
            <person name="Ohm R."/>
            <person name="Martin F."/>
            <person name="Silar P."/>
            <person name="Natvig D."/>
            <person name="Lalanne C."/>
            <person name="Gautier V."/>
            <person name="Ament-Velasquez S.L."/>
            <person name="Kruys A."/>
            <person name="Hutchinson M.I."/>
            <person name="Powell A.J."/>
            <person name="Barry K."/>
            <person name="Miller A.N."/>
            <person name="Grigoriev I.V."/>
            <person name="Debuchy R."/>
            <person name="Gladieux P."/>
            <person name="Thoren M.H."/>
            <person name="Johannesson H."/>
        </authorList>
    </citation>
    <scope>NUCLEOTIDE SEQUENCE</scope>
    <source>
        <strain evidence="2">CBS 123565</strain>
    </source>
</reference>